<organism evidence="6 7">
    <name type="scientific">Streptomyces microflavus</name>
    <name type="common">Streptomyces lipmanii</name>
    <dbReference type="NCBI Taxonomy" id="1919"/>
    <lineage>
        <taxon>Bacteria</taxon>
        <taxon>Bacillati</taxon>
        <taxon>Actinomycetota</taxon>
        <taxon>Actinomycetes</taxon>
        <taxon>Kitasatosporales</taxon>
        <taxon>Streptomycetaceae</taxon>
        <taxon>Streptomyces</taxon>
    </lineage>
</organism>
<dbReference type="InterPro" id="IPR012338">
    <property type="entry name" value="Beta-lactam/transpept-like"/>
</dbReference>
<comment type="catalytic activity">
    <reaction evidence="5">
        <text>L-glutamine + H2O = L-glutamate + NH4(+)</text>
        <dbReference type="Rhea" id="RHEA:15889"/>
        <dbReference type="ChEBI" id="CHEBI:15377"/>
        <dbReference type="ChEBI" id="CHEBI:28938"/>
        <dbReference type="ChEBI" id="CHEBI:29985"/>
        <dbReference type="ChEBI" id="CHEBI:58359"/>
        <dbReference type="EC" id="3.5.1.2"/>
    </reaction>
</comment>
<evidence type="ECO:0000256" key="4">
    <source>
        <dbReference type="ARBA" id="ARBA00022801"/>
    </source>
</evidence>
<accession>A0A6N9V3F4</accession>
<dbReference type="RefSeq" id="WP_164355926.1">
    <property type="nucleotide sequence ID" value="NZ_JAAGME010000087.1"/>
</dbReference>
<evidence type="ECO:0000313" key="6">
    <source>
        <dbReference type="EMBL" id="NEB65778.1"/>
    </source>
</evidence>
<dbReference type="Pfam" id="PF04960">
    <property type="entry name" value="Glutaminase"/>
    <property type="match status" value="1"/>
</dbReference>
<gene>
    <name evidence="6" type="ORF">G3I39_01635</name>
</gene>
<dbReference type="AlphaFoldDB" id="A0A6N9V3F4"/>
<comment type="subunit">
    <text evidence="2">Homotetramer.</text>
</comment>
<reference evidence="6 7" key="1">
    <citation type="submission" date="2020-01" db="EMBL/GenBank/DDBJ databases">
        <title>Insect and environment-associated Actinomycetes.</title>
        <authorList>
            <person name="Currrie C."/>
            <person name="Chevrette M."/>
            <person name="Carlson C."/>
            <person name="Stubbendieck R."/>
            <person name="Wendt-Pienkowski E."/>
        </authorList>
    </citation>
    <scope>NUCLEOTIDE SEQUENCE [LARGE SCALE GENOMIC DNA]</scope>
    <source>
        <strain evidence="6 7">SID14438</strain>
    </source>
</reference>
<dbReference type="EMBL" id="JAAGME010000087">
    <property type="protein sequence ID" value="NEB65778.1"/>
    <property type="molecule type" value="Genomic_DNA"/>
</dbReference>
<dbReference type="SUPFAM" id="SSF56601">
    <property type="entry name" value="beta-lactamase/transpeptidase-like"/>
    <property type="match status" value="1"/>
</dbReference>
<sequence>MRSPIPEYLDEVLRNCADDRAGAVADYVPELAAADPEQLAVAVSAVDGTVYEAGDSRSPFTIQSISKPFVYALALADRGCEAVLARIGVEPSGE</sequence>
<protein>
    <recommendedName>
        <fullName evidence="3">glutaminase</fullName>
        <ecNumber evidence="3">3.5.1.2</ecNumber>
    </recommendedName>
</protein>
<name>A0A6N9V3F4_STRMI</name>
<dbReference type="GO" id="GO:0006537">
    <property type="term" value="P:glutamate biosynthetic process"/>
    <property type="evidence" value="ECO:0007669"/>
    <property type="project" value="TreeGrafter"/>
</dbReference>
<dbReference type="GO" id="GO:0006543">
    <property type="term" value="P:L-glutamine catabolic process"/>
    <property type="evidence" value="ECO:0007669"/>
    <property type="project" value="TreeGrafter"/>
</dbReference>
<dbReference type="Proteomes" id="UP000471648">
    <property type="component" value="Unassembled WGS sequence"/>
</dbReference>
<evidence type="ECO:0000256" key="3">
    <source>
        <dbReference type="ARBA" id="ARBA00012918"/>
    </source>
</evidence>
<evidence type="ECO:0000313" key="7">
    <source>
        <dbReference type="Proteomes" id="UP000471648"/>
    </source>
</evidence>
<evidence type="ECO:0000256" key="2">
    <source>
        <dbReference type="ARBA" id="ARBA00011881"/>
    </source>
</evidence>
<dbReference type="InterPro" id="IPR015868">
    <property type="entry name" value="Glutaminase"/>
</dbReference>
<comment type="caution">
    <text evidence="6">The sequence shown here is derived from an EMBL/GenBank/DDBJ whole genome shotgun (WGS) entry which is preliminary data.</text>
</comment>
<evidence type="ECO:0000256" key="5">
    <source>
        <dbReference type="ARBA" id="ARBA00049534"/>
    </source>
</evidence>
<proteinExistence type="inferred from homology"/>
<keyword evidence="4" id="KW-0378">Hydrolase</keyword>
<dbReference type="GO" id="GO:0004359">
    <property type="term" value="F:glutaminase activity"/>
    <property type="evidence" value="ECO:0007669"/>
    <property type="project" value="UniProtKB-EC"/>
</dbReference>
<dbReference type="EC" id="3.5.1.2" evidence="3"/>
<evidence type="ECO:0000256" key="1">
    <source>
        <dbReference type="ARBA" id="ARBA00011076"/>
    </source>
</evidence>
<dbReference type="Gene3D" id="3.40.710.10">
    <property type="entry name" value="DD-peptidase/beta-lactamase superfamily"/>
    <property type="match status" value="1"/>
</dbReference>
<comment type="similarity">
    <text evidence="1">Belongs to the glutaminase family.</text>
</comment>
<dbReference type="PANTHER" id="PTHR12544">
    <property type="entry name" value="GLUTAMINASE"/>
    <property type="match status" value="1"/>
</dbReference>
<dbReference type="PANTHER" id="PTHR12544:SF29">
    <property type="entry name" value="GLUTAMINASE"/>
    <property type="match status" value="1"/>
</dbReference>
<feature type="non-terminal residue" evidence="6">
    <location>
        <position position="94"/>
    </location>
</feature>